<reference evidence="1 2" key="1">
    <citation type="submission" date="2021-01" db="EMBL/GenBank/DDBJ databases">
        <title>Draft genome sequence of Micromonospora sp. strain STR1_7.</title>
        <authorList>
            <person name="Karlyshev A."/>
            <person name="Jawad R."/>
        </authorList>
    </citation>
    <scope>NUCLEOTIDE SEQUENCE [LARGE SCALE GENOMIC DNA]</scope>
    <source>
        <strain evidence="1 2">STR1-7</strain>
    </source>
</reference>
<name>A0ABS1Y0E5_9ACTN</name>
<evidence type="ECO:0000313" key="2">
    <source>
        <dbReference type="Proteomes" id="UP000601027"/>
    </source>
</evidence>
<sequence length="195" mass="20545">MGTYTGATGSTYESPLPGIALTGNDRICSYGQTGSFTVTDISWGPHDYLERFDATFEQRCNYSTGSARGTVHVTFPPAPPVLAVDVEVASSGTIDAGTDEVTVRGTVTCTAPATVYVEGSVTQTRHGQRAEGILRAETACTPGAPVTWTSSTPTFTAVPFHQGDVDVSANALSYDTTYDVFVADTDTAEVKLRRG</sequence>
<accession>A0ABS1Y0E5</accession>
<dbReference type="EMBL" id="JAEVHM010000193">
    <property type="protein sequence ID" value="MBM0234989.1"/>
    <property type="molecule type" value="Genomic_DNA"/>
</dbReference>
<organism evidence="1 2">
    <name type="scientific">Micromonospora parastrephiae</name>
    <dbReference type="NCBI Taxonomy" id="2806101"/>
    <lineage>
        <taxon>Bacteria</taxon>
        <taxon>Bacillati</taxon>
        <taxon>Actinomycetota</taxon>
        <taxon>Actinomycetes</taxon>
        <taxon>Micromonosporales</taxon>
        <taxon>Micromonosporaceae</taxon>
        <taxon>Micromonospora</taxon>
    </lineage>
</organism>
<comment type="caution">
    <text evidence="1">The sequence shown here is derived from an EMBL/GenBank/DDBJ whole genome shotgun (WGS) entry which is preliminary data.</text>
</comment>
<gene>
    <name evidence="1" type="ORF">JNW91_26185</name>
</gene>
<evidence type="ECO:0000313" key="1">
    <source>
        <dbReference type="EMBL" id="MBM0234989.1"/>
    </source>
</evidence>
<dbReference type="RefSeq" id="WP_203178034.1">
    <property type="nucleotide sequence ID" value="NZ_JAEVHM010000193.1"/>
</dbReference>
<keyword evidence="2" id="KW-1185">Reference proteome</keyword>
<proteinExistence type="predicted"/>
<dbReference type="Proteomes" id="UP000601027">
    <property type="component" value="Unassembled WGS sequence"/>
</dbReference>
<protein>
    <submittedName>
        <fullName evidence="1">Uncharacterized protein</fullName>
    </submittedName>
</protein>